<gene>
    <name evidence="1" type="ORF">B808_366</name>
</gene>
<proteinExistence type="predicted"/>
<dbReference type="Proteomes" id="UP000019474">
    <property type="component" value="Unassembled WGS sequence"/>
</dbReference>
<dbReference type="PATRIC" id="fig|1221538.3.peg.372"/>
<sequence>MCYNADVRRAAVTFLFGNQFFCRITDGLMRGDVNTARSLAGLLVPKKDRL</sequence>
<evidence type="ECO:0000313" key="1">
    <source>
        <dbReference type="EMBL" id="ETO40704.1"/>
    </source>
</evidence>
<comment type="caution">
    <text evidence="1">The sequence shown here is derived from an EMBL/GenBank/DDBJ whole genome shotgun (WGS) entry which is preliminary data.</text>
</comment>
<reference evidence="1 2" key="1">
    <citation type="submission" date="2012-08" db="EMBL/GenBank/DDBJ databases">
        <title>Genome sequencing of Lactobacillus florum 8D.</title>
        <authorList>
            <person name="Kim E.B."/>
            <person name="Marco M.L."/>
        </authorList>
    </citation>
    <scope>NUCLEOTIDE SEQUENCE [LARGE SCALE GENOMIC DNA]</scope>
    <source>
        <strain evidence="1 2">8D</strain>
    </source>
</reference>
<accession>W9ELZ5</accession>
<evidence type="ECO:0000313" key="2">
    <source>
        <dbReference type="Proteomes" id="UP000019474"/>
    </source>
</evidence>
<dbReference type="EMBL" id="ALXG01000015">
    <property type="protein sequence ID" value="ETO40704.1"/>
    <property type="molecule type" value="Genomic_DNA"/>
</dbReference>
<dbReference type="AlphaFoldDB" id="W9ELZ5"/>
<keyword evidence="2" id="KW-1185">Reference proteome</keyword>
<name>W9ELZ5_9LACO</name>
<organism evidence="1 2">
    <name type="scientific">Fructilactobacillus florum 8D</name>
    <dbReference type="NCBI Taxonomy" id="1221538"/>
    <lineage>
        <taxon>Bacteria</taxon>
        <taxon>Bacillati</taxon>
        <taxon>Bacillota</taxon>
        <taxon>Bacilli</taxon>
        <taxon>Lactobacillales</taxon>
        <taxon>Lactobacillaceae</taxon>
        <taxon>Fructilactobacillus</taxon>
    </lineage>
</organism>
<protein>
    <submittedName>
        <fullName evidence="1">Uncharacterized protein</fullName>
    </submittedName>
</protein>